<feature type="region of interest" description="Disordered" evidence="1">
    <location>
        <begin position="1"/>
        <end position="67"/>
    </location>
</feature>
<evidence type="ECO:0000256" key="1">
    <source>
        <dbReference type="SAM" id="MobiDB-lite"/>
    </source>
</evidence>
<keyword evidence="3" id="KW-1185">Reference proteome</keyword>
<dbReference type="AlphaFoldDB" id="A0AAV7UL37"/>
<dbReference type="EMBL" id="JANPWB010000005">
    <property type="protein sequence ID" value="KAJ1189086.1"/>
    <property type="molecule type" value="Genomic_DNA"/>
</dbReference>
<accession>A0AAV7UL37</accession>
<organism evidence="2 3">
    <name type="scientific">Pleurodeles waltl</name>
    <name type="common">Iberian ribbed newt</name>
    <dbReference type="NCBI Taxonomy" id="8319"/>
    <lineage>
        <taxon>Eukaryota</taxon>
        <taxon>Metazoa</taxon>
        <taxon>Chordata</taxon>
        <taxon>Craniata</taxon>
        <taxon>Vertebrata</taxon>
        <taxon>Euteleostomi</taxon>
        <taxon>Amphibia</taxon>
        <taxon>Batrachia</taxon>
        <taxon>Caudata</taxon>
        <taxon>Salamandroidea</taxon>
        <taxon>Salamandridae</taxon>
        <taxon>Pleurodelinae</taxon>
        <taxon>Pleurodeles</taxon>
    </lineage>
</organism>
<sequence>MNGTEASQRAVLSIGSLPKPRDSVTVKGAGPPTQEREGITWWRPKETEGESREEQQRTRNEDKPETARTCLRQHGEQREYRVVWIRQREEDHWPRGAYE</sequence>
<name>A0AAV7UL37_PLEWA</name>
<comment type="caution">
    <text evidence="2">The sequence shown here is derived from an EMBL/GenBank/DDBJ whole genome shotgun (WGS) entry which is preliminary data.</text>
</comment>
<dbReference type="Proteomes" id="UP001066276">
    <property type="component" value="Chromosome 3_1"/>
</dbReference>
<feature type="compositionally biased region" description="Basic and acidic residues" evidence="1">
    <location>
        <begin position="34"/>
        <end position="66"/>
    </location>
</feature>
<protein>
    <submittedName>
        <fullName evidence="2">Uncharacterized protein</fullName>
    </submittedName>
</protein>
<proteinExistence type="predicted"/>
<evidence type="ECO:0000313" key="3">
    <source>
        <dbReference type="Proteomes" id="UP001066276"/>
    </source>
</evidence>
<reference evidence="2" key="1">
    <citation type="journal article" date="2022" name="bioRxiv">
        <title>Sequencing and chromosome-scale assembly of the giantPleurodeles waltlgenome.</title>
        <authorList>
            <person name="Brown T."/>
            <person name="Elewa A."/>
            <person name="Iarovenko S."/>
            <person name="Subramanian E."/>
            <person name="Araus A.J."/>
            <person name="Petzold A."/>
            <person name="Susuki M."/>
            <person name="Suzuki K.-i.T."/>
            <person name="Hayashi T."/>
            <person name="Toyoda A."/>
            <person name="Oliveira C."/>
            <person name="Osipova E."/>
            <person name="Leigh N.D."/>
            <person name="Simon A."/>
            <person name="Yun M.H."/>
        </authorList>
    </citation>
    <scope>NUCLEOTIDE SEQUENCE</scope>
    <source>
        <strain evidence="2">20211129_DDA</strain>
        <tissue evidence="2">Liver</tissue>
    </source>
</reference>
<evidence type="ECO:0000313" key="2">
    <source>
        <dbReference type="EMBL" id="KAJ1189086.1"/>
    </source>
</evidence>
<gene>
    <name evidence="2" type="ORF">NDU88_005837</name>
</gene>